<evidence type="ECO:0000313" key="2">
    <source>
        <dbReference type="EMBL" id="SFU38644.1"/>
    </source>
</evidence>
<dbReference type="PANTHER" id="PTHR13754:SF13">
    <property type="entry name" value="METALLO-BETA-LACTAMASE SUPERFAMILY PROTEIN (AFU_ORTHOLOGUE AFUA_3G07630)"/>
    <property type="match status" value="1"/>
</dbReference>
<keyword evidence="3" id="KW-1185">Reference proteome</keyword>
<dbReference type="STRING" id="155865.SAMN05216515_10393"/>
<feature type="domain" description="Metallo-beta-lactamase" evidence="1">
    <location>
        <begin position="22"/>
        <end position="253"/>
    </location>
</feature>
<dbReference type="InterPro" id="IPR001279">
    <property type="entry name" value="Metallo-B-lactamas"/>
</dbReference>
<dbReference type="SMART" id="SM00849">
    <property type="entry name" value="Lactamase_B"/>
    <property type="match status" value="1"/>
</dbReference>
<evidence type="ECO:0000313" key="3">
    <source>
        <dbReference type="Proteomes" id="UP000198817"/>
    </source>
</evidence>
<name>A0A1I7FQZ3_9FIRM</name>
<dbReference type="InterPro" id="IPR041712">
    <property type="entry name" value="DHPS-like_MBL-fold"/>
</dbReference>
<gene>
    <name evidence="2" type="ORF">SAMN05216508_10393</name>
</gene>
<dbReference type="InterPro" id="IPR052926">
    <property type="entry name" value="Metallo-beta-lactamase_dom"/>
</dbReference>
<dbReference type="InterPro" id="IPR036866">
    <property type="entry name" value="RibonucZ/Hydroxyglut_hydro"/>
</dbReference>
<protein>
    <submittedName>
        <fullName evidence="2">7,8-dihydropterin-6-yl-methyl-4-(Beta-D-ribofuranosyl)aminobenzene 5'-phosphate synthase</fullName>
    </submittedName>
</protein>
<dbReference type="GO" id="GO:0016740">
    <property type="term" value="F:transferase activity"/>
    <property type="evidence" value="ECO:0007669"/>
    <property type="project" value="TreeGrafter"/>
</dbReference>
<dbReference type="Gene3D" id="3.60.15.10">
    <property type="entry name" value="Ribonuclease Z/Hydroxyacylglutathione hydrolase-like"/>
    <property type="match status" value="1"/>
</dbReference>
<accession>A0A1I7FQZ3</accession>
<evidence type="ECO:0000259" key="1">
    <source>
        <dbReference type="SMART" id="SM00849"/>
    </source>
</evidence>
<dbReference type="Proteomes" id="UP000198817">
    <property type="component" value="Unassembled WGS sequence"/>
</dbReference>
<dbReference type="CDD" id="cd07713">
    <property type="entry name" value="DHPS-like_MBL-fold"/>
    <property type="match status" value="1"/>
</dbReference>
<dbReference type="PANTHER" id="PTHR13754">
    <property type="entry name" value="METALLO-BETA-LACTAMASE SUPERFAMILY PROTEIN"/>
    <property type="match status" value="1"/>
</dbReference>
<dbReference type="AlphaFoldDB" id="A0A1I7FQZ3"/>
<sequence>MKVTVLIENTAGDRPEGLACEHGLSLYIEHSGRKYLLDSGGSDRFIQNAKLLNIPLQEVDTAFLSHGHFDHSGGFAAFFRENDHAPLFMMDHAGAKYYSTASGEPEYIGIPDELKEHFSDRIRYVREKTKITEGVWLLPHTAPGLDRIGVRVKMFRKSGDEMIPDDFSHEMSLVMETEKGLVVFNSCTHSGLEVVIEEVNAAFPGQPVSAFVGGLHMRGVDPNPMFCLYTEQEIQRLAQFLRRRRVGAIWTGHCTGPMGFHLMEKYLGDEVMHQLTTGETFEI</sequence>
<organism evidence="2 3">
    <name type="scientific">Eubacterium pyruvativorans</name>
    <dbReference type="NCBI Taxonomy" id="155865"/>
    <lineage>
        <taxon>Bacteria</taxon>
        <taxon>Bacillati</taxon>
        <taxon>Bacillota</taxon>
        <taxon>Clostridia</taxon>
        <taxon>Eubacteriales</taxon>
        <taxon>Eubacteriaceae</taxon>
        <taxon>Eubacterium</taxon>
    </lineage>
</organism>
<proteinExistence type="predicted"/>
<dbReference type="Pfam" id="PF00753">
    <property type="entry name" value="Lactamase_B"/>
    <property type="match status" value="1"/>
</dbReference>
<dbReference type="EMBL" id="FPBT01000003">
    <property type="protein sequence ID" value="SFU38644.1"/>
    <property type="molecule type" value="Genomic_DNA"/>
</dbReference>
<reference evidence="2 3" key="1">
    <citation type="submission" date="2016-10" db="EMBL/GenBank/DDBJ databases">
        <authorList>
            <person name="de Groot N.N."/>
        </authorList>
    </citation>
    <scope>NUCLEOTIDE SEQUENCE [LARGE SCALE GENOMIC DNA]</scope>
    <source>
        <strain evidence="2 3">KHGC13</strain>
    </source>
</reference>
<dbReference type="RefSeq" id="WP_177207365.1">
    <property type="nucleotide sequence ID" value="NZ_FOWF01000003.1"/>
</dbReference>
<dbReference type="SUPFAM" id="SSF56281">
    <property type="entry name" value="Metallo-hydrolase/oxidoreductase"/>
    <property type="match status" value="1"/>
</dbReference>